<feature type="chain" id="PRO_5030630140" description="FlgD Ig-like domain-containing protein" evidence="1">
    <location>
        <begin position="25"/>
        <end position="407"/>
    </location>
</feature>
<dbReference type="AlphaFoldDB" id="A0A7Y9ZEI5"/>
<evidence type="ECO:0000313" key="3">
    <source>
        <dbReference type="Proteomes" id="UP000562045"/>
    </source>
</evidence>
<evidence type="ECO:0000313" key="2">
    <source>
        <dbReference type="EMBL" id="NYI43932.1"/>
    </source>
</evidence>
<dbReference type="Proteomes" id="UP000562045">
    <property type="component" value="Unassembled WGS sequence"/>
</dbReference>
<proteinExistence type="predicted"/>
<protein>
    <recommendedName>
        <fullName evidence="4">FlgD Ig-like domain-containing protein</fullName>
    </recommendedName>
</protein>
<reference evidence="2 3" key="1">
    <citation type="submission" date="2020-07" db="EMBL/GenBank/DDBJ databases">
        <title>Sequencing the genomes of 1000 actinobacteria strains.</title>
        <authorList>
            <person name="Klenk H.-P."/>
        </authorList>
    </citation>
    <scope>NUCLEOTIDE SEQUENCE [LARGE SCALE GENOMIC DNA]</scope>
    <source>
        <strain evidence="2 3">DSM 15131</strain>
    </source>
</reference>
<gene>
    <name evidence="2" type="ORF">BJ993_001012</name>
</gene>
<evidence type="ECO:0008006" key="4">
    <source>
        <dbReference type="Google" id="ProtNLM"/>
    </source>
</evidence>
<name>A0A7Y9ZEI5_9ACTN</name>
<comment type="caution">
    <text evidence="2">The sequence shown here is derived from an EMBL/GenBank/DDBJ whole genome shotgun (WGS) entry which is preliminary data.</text>
</comment>
<evidence type="ECO:0000256" key="1">
    <source>
        <dbReference type="SAM" id="SignalP"/>
    </source>
</evidence>
<accession>A0A7Y9ZEI5</accession>
<feature type="signal peptide" evidence="1">
    <location>
        <begin position="1"/>
        <end position="24"/>
    </location>
</feature>
<keyword evidence="1" id="KW-0732">Signal</keyword>
<dbReference type="EMBL" id="JACBZM010000001">
    <property type="protein sequence ID" value="NYI43932.1"/>
    <property type="molecule type" value="Genomic_DNA"/>
</dbReference>
<organism evidence="2 3">
    <name type="scientific">Nocardioides aromaticivorans</name>
    <dbReference type="NCBI Taxonomy" id="200618"/>
    <lineage>
        <taxon>Bacteria</taxon>
        <taxon>Bacillati</taxon>
        <taxon>Actinomycetota</taxon>
        <taxon>Actinomycetes</taxon>
        <taxon>Propionibacteriales</taxon>
        <taxon>Nocardioidaceae</taxon>
        <taxon>Nocardioides</taxon>
    </lineage>
</organism>
<sequence>MRRALIAMLIACSATFVGVAPTHAAGSLDVAGYLTHFIGANPPDGPNFTIDTDREGHWVFDAHVEKDGVPVATAPTVHAEGETGSPAGTFDVTLTSEGLTTGAYELVGTVTVTASDGSGDYTGPLHSILDSGKSPTITVDVDAPDGTVSLSRPYFRRNSSGEYDPVSVTSTGTGTDYRYFSVVDAAGTEVNFRPIYSYTAGTWSDLYNGRDSDGLLLPVGSYTLRIVDAARNVGPSVSFKVQQLVLRTYTRTVSATSSRISSSVGRCSTLRSPSSHGWSGSLGYYANTRCRSTATSATTVLTRHRASLPSAASYVDVRIDASGGASRGYGTSVGALVYEPASATADPAAVVRLSRTVGSHAGVRVAASKVVRSASGKKWVHWDAGTASFNHYDVKSFTLTVRYKVWV</sequence>
<dbReference type="RefSeq" id="WP_179647971.1">
    <property type="nucleotide sequence ID" value="NZ_JACBZM010000001.1"/>
</dbReference>